<gene>
    <name evidence="1" type="ORF">WJX74_003850</name>
</gene>
<sequence length="93" mass="10335">MDYCSVRTLQLQHSLDDGQRLLEKRPRLLNSSQRSALTTATTSLVQIRQDQRIGFRNVLGSGLRSGALDILVRSMAARRSPPGEHSKASMQLS</sequence>
<reference evidence="1 2" key="1">
    <citation type="journal article" date="2024" name="Nat. Commun.">
        <title>Phylogenomics reveals the evolutionary origins of lichenization in chlorophyte algae.</title>
        <authorList>
            <person name="Puginier C."/>
            <person name="Libourel C."/>
            <person name="Otte J."/>
            <person name="Skaloud P."/>
            <person name="Haon M."/>
            <person name="Grisel S."/>
            <person name="Petersen M."/>
            <person name="Berrin J.G."/>
            <person name="Delaux P.M."/>
            <person name="Dal Grande F."/>
            <person name="Keller J."/>
        </authorList>
    </citation>
    <scope>NUCLEOTIDE SEQUENCE [LARGE SCALE GENOMIC DNA]</scope>
    <source>
        <strain evidence="1 2">SAG 2145</strain>
    </source>
</reference>
<comment type="caution">
    <text evidence="1">The sequence shown here is derived from an EMBL/GenBank/DDBJ whole genome shotgun (WGS) entry which is preliminary data.</text>
</comment>
<organism evidence="1 2">
    <name type="scientific">Apatococcus lobatus</name>
    <dbReference type="NCBI Taxonomy" id="904363"/>
    <lineage>
        <taxon>Eukaryota</taxon>
        <taxon>Viridiplantae</taxon>
        <taxon>Chlorophyta</taxon>
        <taxon>core chlorophytes</taxon>
        <taxon>Trebouxiophyceae</taxon>
        <taxon>Chlorellales</taxon>
        <taxon>Chlorellaceae</taxon>
        <taxon>Apatococcus</taxon>
    </lineage>
</organism>
<dbReference type="Proteomes" id="UP001438707">
    <property type="component" value="Unassembled WGS sequence"/>
</dbReference>
<dbReference type="AlphaFoldDB" id="A0AAW1RFK6"/>
<proteinExistence type="predicted"/>
<protein>
    <submittedName>
        <fullName evidence="1">Uncharacterized protein</fullName>
    </submittedName>
</protein>
<name>A0AAW1RFK6_9CHLO</name>
<evidence type="ECO:0000313" key="1">
    <source>
        <dbReference type="EMBL" id="KAK9832235.1"/>
    </source>
</evidence>
<dbReference type="EMBL" id="JALJOS010000012">
    <property type="protein sequence ID" value="KAK9832235.1"/>
    <property type="molecule type" value="Genomic_DNA"/>
</dbReference>
<accession>A0AAW1RFK6</accession>
<evidence type="ECO:0000313" key="2">
    <source>
        <dbReference type="Proteomes" id="UP001438707"/>
    </source>
</evidence>
<keyword evidence="2" id="KW-1185">Reference proteome</keyword>